<keyword evidence="3 6" id="KW-0812">Transmembrane</keyword>
<dbReference type="KEGG" id="pseb:EOK75_08545"/>
<evidence type="ECO:0000313" key="7">
    <source>
        <dbReference type="EMBL" id="QCO55790.1"/>
    </source>
</evidence>
<organism evidence="7 8">
    <name type="scientific">Pseudorhodobacter turbinis</name>
    <dbReference type="NCBI Taxonomy" id="2500533"/>
    <lineage>
        <taxon>Bacteria</taxon>
        <taxon>Pseudomonadati</taxon>
        <taxon>Pseudomonadota</taxon>
        <taxon>Alphaproteobacteria</taxon>
        <taxon>Rhodobacterales</taxon>
        <taxon>Paracoccaceae</taxon>
        <taxon>Pseudorhodobacter</taxon>
    </lineage>
</organism>
<feature type="transmembrane region" description="Helical" evidence="6">
    <location>
        <begin position="125"/>
        <end position="146"/>
    </location>
</feature>
<sequence length="147" mass="16318">MRNFLTYAVFILGVVAIGTSIGLITLPGMWYTGLEKPWFTPPNWVFGPVWTTLYVLIGWVGARKWLYGGAGGLWWAQMAANFLWSPVFFALQMPLAGLAVIIVMWLLIAAFIVKEQHSDRLSAALFLPYLAWVSLATALNVGIVVLN</sequence>
<dbReference type="CDD" id="cd15904">
    <property type="entry name" value="TSPO_MBR"/>
    <property type="match status" value="1"/>
</dbReference>
<dbReference type="OrthoDB" id="9795496at2"/>
<dbReference type="Proteomes" id="UP000298631">
    <property type="component" value="Chromosome"/>
</dbReference>
<dbReference type="PIRSF" id="PIRSF005859">
    <property type="entry name" value="PBR"/>
    <property type="match status" value="1"/>
</dbReference>
<reference evidence="7 8" key="1">
    <citation type="submission" date="2019-05" db="EMBL/GenBank/DDBJ databases">
        <title>Pseudorhodobacter turbinis sp. nov., isolated from the gut of the Korean turban shell.</title>
        <authorList>
            <person name="Jeong Y.-S."/>
            <person name="Kang W.-R."/>
            <person name="Bae J.-W."/>
        </authorList>
    </citation>
    <scope>NUCLEOTIDE SEQUENCE [LARGE SCALE GENOMIC DNA]</scope>
    <source>
        <strain evidence="7 8">S12M18</strain>
    </source>
</reference>
<feature type="transmembrane region" description="Helical" evidence="6">
    <location>
        <begin position="95"/>
        <end position="113"/>
    </location>
</feature>
<accession>A0A4P8EFC5</accession>
<keyword evidence="4 6" id="KW-1133">Transmembrane helix</keyword>
<dbReference type="Gene3D" id="1.20.1260.100">
    <property type="entry name" value="TspO/MBR protein"/>
    <property type="match status" value="1"/>
</dbReference>
<protein>
    <submittedName>
        <fullName evidence="7">Tryptophan-rich sensory protein</fullName>
    </submittedName>
</protein>
<dbReference type="GO" id="GO:0033013">
    <property type="term" value="P:tetrapyrrole metabolic process"/>
    <property type="evidence" value="ECO:0007669"/>
    <property type="project" value="UniProtKB-ARBA"/>
</dbReference>
<keyword evidence="5 6" id="KW-0472">Membrane</keyword>
<feature type="transmembrane region" description="Helical" evidence="6">
    <location>
        <begin position="7"/>
        <end position="31"/>
    </location>
</feature>
<dbReference type="PANTHER" id="PTHR10057">
    <property type="entry name" value="PERIPHERAL-TYPE BENZODIAZEPINE RECEPTOR"/>
    <property type="match status" value="1"/>
</dbReference>
<dbReference type="InterPro" id="IPR038330">
    <property type="entry name" value="TspO/MBR-related_sf"/>
</dbReference>
<proteinExistence type="inferred from homology"/>
<evidence type="ECO:0000256" key="4">
    <source>
        <dbReference type="ARBA" id="ARBA00022989"/>
    </source>
</evidence>
<dbReference type="InterPro" id="IPR004307">
    <property type="entry name" value="TspO_MBR"/>
</dbReference>
<dbReference type="PANTHER" id="PTHR10057:SF0">
    <property type="entry name" value="TRANSLOCATOR PROTEIN"/>
    <property type="match status" value="1"/>
</dbReference>
<keyword evidence="8" id="KW-1185">Reference proteome</keyword>
<dbReference type="Pfam" id="PF03073">
    <property type="entry name" value="TspO_MBR"/>
    <property type="match status" value="1"/>
</dbReference>
<dbReference type="AlphaFoldDB" id="A0A4P8EFC5"/>
<comment type="subcellular location">
    <subcellularLocation>
        <location evidence="1">Membrane</location>
        <topology evidence="1">Multi-pass membrane protein</topology>
    </subcellularLocation>
</comment>
<dbReference type="GO" id="GO:0016020">
    <property type="term" value="C:membrane"/>
    <property type="evidence" value="ECO:0007669"/>
    <property type="project" value="UniProtKB-SubCell"/>
</dbReference>
<feature type="transmembrane region" description="Helical" evidence="6">
    <location>
        <begin position="43"/>
        <end position="60"/>
    </location>
</feature>
<gene>
    <name evidence="7" type="ORF">EOK75_08545</name>
</gene>
<evidence type="ECO:0000256" key="3">
    <source>
        <dbReference type="ARBA" id="ARBA00022692"/>
    </source>
</evidence>
<evidence type="ECO:0000256" key="1">
    <source>
        <dbReference type="ARBA" id="ARBA00004141"/>
    </source>
</evidence>
<name>A0A4P8EFC5_9RHOB</name>
<dbReference type="EMBL" id="CP039964">
    <property type="protein sequence ID" value="QCO55790.1"/>
    <property type="molecule type" value="Genomic_DNA"/>
</dbReference>
<dbReference type="RefSeq" id="WP_137193551.1">
    <property type="nucleotide sequence ID" value="NZ_CP039964.1"/>
</dbReference>
<evidence type="ECO:0000256" key="2">
    <source>
        <dbReference type="ARBA" id="ARBA00007524"/>
    </source>
</evidence>
<evidence type="ECO:0000256" key="5">
    <source>
        <dbReference type="ARBA" id="ARBA00023136"/>
    </source>
</evidence>
<comment type="similarity">
    <text evidence="2">Belongs to the TspO/BZRP family.</text>
</comment>
<evidence type="ECO:0000256" key="6">
    <source>
        <dbReference type="SAM" id="Phobius"/>
    </source>
</evidence>
<evidence type="ECO:0000313" key="8">
    <source>
        <dbReference type="Proteomes" id="UP000298631"/>
    </source>
</evidence>
<dbReference type="FunFam" id="1.20.1260.100:FF:000001">
    <property type="entry name" value="translocator protein 2"/>
    <property type="match status" value="1"/>
</dbReference>